<organism evidence="1 2">
    <name type="scientific">Mycetohabitans rhizoxinica (strain DSM 19002 / CIP 109453 / HKI 454)</name>
    <name type="common">Paraburkholderia rhizoxinica</name>
    <dbReference type="NCBI Taxonomy" id="882378"/>
    <lineage>
        <taxon>Bacteria</taxon>
        <taxon>Pseudomonadati</taxon>
        <taxon>Pseudomonadota</taxon>
        <taxon>Betaproteobacteria</taxon>
        <taxon>Burkholderiales</taxon>
        <taxon>Burkholderiaceae</taxon>
        <taxon>Mycetohabitans</taxon>
    </lineage>
</organism>
<name>E5AS62_MYCRK</name>
<dbReference type="AlphaFoldDB" id="E5AS62"/>
<proteinExistence type="predicted"/>
<accession>E5AS62</accession>
<dbReference type="Proteomes" id="UP000007437">
    <property type="component" value="Chromosome"/>
</dbReference>
<evidence type="ECO:0000313" key="2">
    <source>
        <dbReference type="Proteomes" id="UP000007437"/>
    </source>
</evidence>
<reference evidence="1 2" key="1">
    <citation type="journal article" date="2011" name="J. Bacteriol.">
        <title>Complete genome sequence of Burkholderia rhizoxinica, an endosymbiont of Rhizopus microsporus.</title>
        <authorList>
            <person name="Lackner G."/>
            <person name="Moebius N."/>
            <person name="Partida-Martinez L."/>
            <person name="Hertweck C."/>
        </authorList>
    </citation>
    <scope>NUCLEOTIDE SEQUENCE [LARGE SCALE GENOMIC DNA]</scope>
    <source>
        <strain evidence="2">DSM 19002 / CIP 109453 / HKI 454</strain>
    </source>
</reference>
<sequence>MRIFFADSDYWLTPEAVAAAEAASLAAAAALEAASLAAAAAPEAAMAASKAAEAAAGADAAAASLAAVGAVLSSFLPQAARAITANRDATRRDFFMITSFYGYR</sequence>
<gene>
    <name evidence="1" type="ordered locus">RBRH_03975</name>
</gene>
<dbReference type="EMBL" id="FR687359">
    <property type="protein sequence ID" value="CBW75443.1"/>
    <property type="molecule type" value="Genomic_DNA"/>
</dbReference>
<dbReference type="eggNOG" id="ENOG5032N8V">
    <property type="taxonomic scope" value="Bacteria"/>
</dbReference>
<dbReference type="KEGG" id="brh:RBRH_03975"/>
<evidence type="ECO:0000313" key="1">
    <source>
        <dbReference type="EMBL" id="CBW75443.1"/>
    </source>
</evidence>
<dbReference type="HOGENOM" id="CLU_2244915_0_0_4"/>
<protein>
    <submittedName>
        <fullName evidence="1">Uncharacterized protein</fullName>
    </submittedName>
</protein>